<keyword evidence="11" id="KW-1185">Reference proteome</keyword>
<reference evidence="10" key="2">
    <citation type="submission" date="2025-09" db="UniProtKB">
        <authorList>
            <consortium name="Ensembl"/>
        </authorList>
    </citation>
    <scope>IDENTIFICATION</scope>
</reference>
<dbReference type="Pfam" id="PF01218">
    <property type="entry name" value="Coprogen_oxidas"/>
    <property type="match status" value="1"/>
</dbReference>
<dbReference type="FunFam" id="3.40.1500.10:FF:000002">
    <property type="entry name" value="oxygen-dependent coproporphyrinogen-III oxidase, mitochondrial"/>
    <property type="match status" value="1"/>
</dbReference>
<evidence type="ECO:0000256" key="6">
    <source>
        <dbReference type="ARBA" id="ARBA00023133"/>
    </source>
</evidence>
<comment type="subunit">
    <text evidence="3">Homodimer.</text>
</comment>
<dbReference type="Ensembl" id="ENSEBUT00000013426.1">
    <property type="protein sequence ID" value="ENSEBUP00000012850.1"/>
    <property type="gene ID" value="ENSEBUG00000008151.1"/>
</dbReference>
<keyword evidence="7" id="KW-0627">Porphyrin biosynthesis</keyword>
<sequence>MLRTMAIGVGRAVQTGALFRRLRTLHPSSARELAQCARAGTPQGPGGGGRAASGAAVLSAVGLGLAVCASRREHAEHPVLLGYDTSTFMAPTVTQIAELRQAVEEQNNSSGESGKLGTGEDRTRVEMELLIMKVQGDVCHELERLDGEGQFLVDCWKREEGGGGITCVMQNGKVFEKAGVNVSVVHGKLPPAAAAQMRSRGHTLKAGPDGLLPFVAMGVSSVIHPLNPHVPTMHFNYRYFEIQQIDGTKDWWFGGGSDLTPCYLYPDDASHFHKTLQSAMKPHSPHLYPHFKKWCDDYFVNTHRGNERRGIGGIFFDDYCPEGESGQTALSLVRSLTNAIIPAYSPIVERRMGITYSDLEWEWQQLRRGRYVEFNLVHDRGTKFGLMTPGSRTESILMSLPLTARWEYKHEPPAGSREAELLEVLRQPRELIWMDDNRLPKAVLNGELSNGKRDRGAPYKHFNDSPKKYLSIYNINHQLWETQPADRAAW</sequence>
<dbReference type="EC" id="1.3.3.3" evidence="4"/>
<evidence type="ECO:0000256" key="1">
    <source>
        <dbReference type="ARBA" id="ARBA00005168"/>
    </source>
</evidence>
<dbReference type="SUPFAM" id="SSF102886">
    <property type="entry name" value="Coproporphyrinogen III oxidase"/>
    <property type="match status" value="1"/>
</dbReference>
<comment type="similarity">
    <text evidence="2">Belongs to the aerobic coproporphyrinogen-III oxidase family.</text>
</comment>
<dbReference type="GO" id="GO:0004109">
    <property type="term" value="F:coproporphyrinogen oxidase activity"/>
    <property type="evidence" value="ECO:0007669"/>
    <property type="project" value="UniProtKB-EC"/>
</dbReference>
<keyword evidence="6" id="KW-0350">Heme biosynthesis</keyword>
<dbReference type="UniPathway" id="UPA00251">
    <property type="reaction ID" value="UER00322"/>
</dbReference>
<reference evidence="10" key="1">
    <citation type="submission" date="2025-08" db="UniProtKB">
        <authorList>
            <consortium name="Ensembl"/>
        </authorList>
    </citation>
    <scope>IDENTIFICATION</scope>
</reference>
<evidence type="ECO:0000256" key="2">
    <source>
        <dbReference type="ARBA" id="ARBA00010644"/>
    </source>
</evidence>
<dbReference type="GeneTree" id="ENSGT00390000017311"/>
<evidence type="ECO:0000256" key="7">
    <source>
        <dbReference type="ARBA" id="ARBA00023244"/>
    </source>
</evidence>
<dbReference type="Gene3D" id="3.40.1500.10">
    <property type="entry name" value="Coproporphyrinogen III oxidase, aerobic"/>
    <property type="match status" value="1"/>
</dbReference>
<dbReference type="InterPro" id="IPR036406">
    <property type="entry name" value="Coprogen_oxidase_aer_sf"/>
</dbReference>
<evidence type="ECO:0000256" key="5">
    <source>
        <dbReference type="ARBA" id="ARBA00023002"/>
    </source>
</evidence>
<proteinExistence type="inferred from homology"/>
<accession>A0A8C4QBD3</accession>
<dbReference type="InterPro" id="IPR001260">
    <property type="entry name" value="Coprogen_oxidase_aer"/>
</dbReference>
<dbReference type="PRINTS" id="PR00073">
    <property type="entry name" value="COPRGNOXDASE"/>
</dbReference>
<comment type="pathway">
    <text evidence="1">Porphyrin-containing compound metabolism; protoporphyrin-IX biosynthesis; protoporphyrinogen-IX from coproporphyrinogen-III (O2 route): step 1/1.</text>
</comment>
<evidence type="ECO:0000256" key="8">
    <source>
        <dbReference type="ARBA" id="ARBA00050340"/>
    </source>
</evidence>
<dbReference type="GO" id="GO:0006782">
    <property type="term" value="P:protoporphyrinogen IX biosynthetic process"/>
    <property type="evidence" value="ECO:0007669"/>
    <property type="project" value="UniProtKB-UniPathway"/>
</dbReference>
<name>A0A8C4QBD3_EPTBU</name>
<dbReference type="GO" id="GO:0005737">
    <property type="term" value="C:cytoplasm"/>
    <property type="evidence" value="ECO:0007669"/>
    <property type="project" value="TreeGrafter"/>
</dbReference>
<protein>
    <recommendedName>
        <fullName evidence="9">Oxygen-dependent coproporphyrinogen-III oxidase, mitochondrial</fullName>
        <ecNumber evidence="4">1.3.3.3</ecNumber>
    </recommendedName>
</protein>
<dbReference type="PANTHER" id="PTHR10755:SF0">
    <property type="entry name" value="OXYGEN-DEPENDENT COPROPORPHYRINOGEN-III OXIDASE, MITOCHONDRIAL"/>
    <property type="match status" value="1"/>
</dbReference>
<dbReference type="PANTHER" id="PTHR10755">
    <property type="entry name" value="COPROPORPHYRINOGEN III OXIDASE, MITOCHONDRIAL"/>
    <property type="match status" value="1"/>
</dbReference>
<dbReference type="NCBIfam" id="NF003727">
    <property type="entry name" value="PRK05330.1"/>
    <property type="match status" value="1"/>
</dbReference>
<dbReference type="AlphaFoldDB" id="A0A8C4QBD3"/>
<evidence type="ECO:0000313" key="10">
    <source>
        <dbReference type="Ensembl" id="ENSEBUP00000012850.1"/>
    </source>
</evidence>
<organism evidence="10 11">
    <name type="scientific">Eptatretus burgeri</name>
    <name type="common">Inshore hagfish</name>
    <dbReference type="NCBI Taxonomy" id="7764"/>
    <lineage>
        <taxon>Eukaryota</taxon>
        <taxon>Metazoa</taxon>
        <taxon>Chordata</taxon>
        <taxon>Craniata</taxon>
        <taxon>Vertebrata</taxon>
        <taxon>Cyclostomata</taxon>
        <taxon>Myxini</taxon>
        <taxon>Myxiniformes</taxon>
        <taxon>Myxinidae</taxon>
        <taxon>Eptatretinae</taxon>
        <taxon>Eptatretus</taxon>
    </lineage>
</organism>
<evidence type="ECO:0000313" key="11">
    <source>
        <dbReference type="Proteomes" id="UP000694388"/>
    </source>
</evidence>
<dbReference type="OMA" id="NTPYTEQ"/>
<comment type="catalytic activity">
    <reaction evidence="8">
        <text>coproporphyrinogen III + O2 + 2 H(+) = protoporphyrinogen IX + 2 CO2 + 2 H2O</text>
        <dbReference type="Rhea" id="RHEA:18257"/>
        <dbReference type="ChEBI" id="CHEBI:15377"/>
        <dbReference type="ChEBI" id="CHEBI:15378"/>
        <dbReference type="ChEBI" id="CHEBI:15379"/>
        <dbReference type="ChEBI" id="CHEBI:16526"/>
        <dbReference type="ChEBI" id="CHEBI:57307"/>
        <dbReference type="ChEBI" id="CHEBI:57309"/>
        <dbReference type="EC" id="1.3.3.3"/>
    </reaction>
    <physiologicalReaction direction="left-to-right" evidence="8">
        <dbReference type="Rhea" id="RHEA:18258"/>
    </physiologicalReaction>
</comment>
<dbReference type="Proteomes" id="UP000694388">
    <property type="component" value="Unplaced"/>
</dbReference>
<evidence type="ECO:0000256" key="4">
    <source>
        <dbReference type="ARBA" id="ARBA00012869"/>
    </source>
</evidence>
<evidence type="ECO:0000256" key="9">
    <source>
        <dbReference type="ARBA" id="ARBA00068761"/>
    </source>
</evidence>
<keyword evidence="5" id="KW-0560">Oxidoreductase</keyword>
<evidence type="ECO:0000256" key="3">
    <source>
        <dbReference type="ARBA" id="ARBA00011738"/>
    </source>
</evidence>